<comment type="caution">
    <text evidence="1">The sequence shown here is derived from an EMBL/GenBank/DDBJ whole genome shotgun (WGS) entry which is preliminary data.</text>
</comment>
<dbReference type="Pfam" id="PF04343">
    <property type="entry name" value="DUF488"/>
    <property type="match status" value="1"/>
</dbReference>
<accession>A0A2U2HNY5</accession>
<reference evidence="1 2" key="1">
    <citation type="submission" date="2018-04" db="EMBL/GenBank/DDBJ databases">
        <title>Massilia violaceinigra sp. nov., a novel purple-pigmented bacterium isolated from Tianshan glacier, Xinjiang, China.</title>
        <authorList>
            <person name="Wang H."/>
        </authorList>
    </citation>
    <scope>NUCLEOTIDE SEQUENCE [LARGE SCALE GENOMIC DNA]</scope>
    <source>
        <strain evidence="1 2">B448-2</strain>
    </source>
</reference>
<sequence length="186" mass="20582">MVTPPTQPVLCTIGHSDRPLEAFLDLLKINQIQRVVDIRTVPRSRHNPQFDQSALPATLATVGLSYSHLPGLGGLRHAARDSQNTGWRNTSFRGYADYMQTAEFAQAVDLLADLARHECCTLMCAEAVPWRCHRSLVTDALLLRGFRVEHIVGPKSRKPHTLTTFAHVDGTHITYPGPAADVRQAP</sequence>
<dbReference type="EMBL" id="PXWF02000102">
    <property type="protein sequence ID" value="PWF49234.1"/>
    <property type="molecule type" value="Genomic_DNA"/>
</dbReference>
<protein>
    <submittedName>
        <fullName evidence="1">DUF488 domain-containing protein</fullName>
    </submittedName>
</protein>
<dbReference type="AlphaFoldDB" id="A0A2U2HNY5"/>
<organism evidence="1 2">
    <name type="scientific">Massilia glaciei</name>
    <dbReference type="NCBI Taxonomy" id="1524097"/>
    <lineage>
        <taxon>Bacteria</taxon>
        <taxon>Pseudomonadati</taxon>
        <taxon>Pseudomonadota</taxon>
        <taxon>Betaproteobacteria</taxon>
        <taxon>Burkholderiales</taxon>
        <taxon>Oxalobacteraceae</taxon>
        <taxon>Telluria group</taxon>
        <taxon>Massilia</taxon>
    </lineage>
</organism>
<dbReference type="OrthoDB" id="9789109at2"/>
<dbReference type="PANTHER" id="PTHR39337:SF1">
    <property type="entry name" value="BLR5642 PROTEIN"/>
    <property type="match status" value="1"/>
</dbReference>
<evidence type="ECO:0000313" key="1">
    <source>
        <dbReference type="EMBL" id="PWF49234.1"/>
    </source>
</evidence>
<name>A0A2U2HNY5_9BURK</name>
<dbReference type="Proteomes" id="UP000241421">
    <property type="component" value="Unassembled WGS sequence"/>
</dbReference>
<keyword evidence="2" id="KW-1185">Reference proteome</keyword>
<evidence type="ECO:0000313" key="2">
    <source>
        <dbReference type="Proteomes" id="UP000241421"/>
    </source>
</evidence>
<dbReference type="PANTHER" id="PTHR39337">
    <property type="entry name" value="BLR5642 PROTEIN"/>
    <property type="match status" value="1"/>
</dbReference>
<dbReference type="PIRSF" id="PIRSF024492">
    <property type="entry name" value="UCP024492"/>
    <property type="match status" value="1"/>
</dbReference>
<dbReference type="InterPro" id="IPR014519">
    <property type="entry name" value="UCP024492"/>
</dbReference>
<gene>
    <name evidence="1" type="ORF">C7C56_007770</name>
</gene>
<dbReference type="InterPro" id="IPR007438">
    <property type="entry name" value="DUF488"/>
</dbReference>
<proteinExistence type="predicted"/>